<dbReference type="Pfam" id="PF00005">
    <property type="entry name" value="ABC_tran"/>
    <property type="match status" value="1"/>
</dbReference>
<reference evidence="7 8" key="1">
    <citation type="submission" date="2017-04" db="EMBL/GenBank/DDBJ databases">
        <title>Draft Aigarchaeota genome from a New Zealand hot spring.</title>
        <authorList>
            <person name="Reysenbach A.-L."/>
            <person name="Donaho J.A."/>
            <person name="Gerhart J."/>
            <person name="Kelley J.F."/>
            <person name="Kouba K."/>
            <person name="Podar M."/>
            <person name="Stott M."/>
        </authorList>
    </citation>
    <scope>NUCLEOTIDE SEQUENCE [LARGE SCALE GENOMIC DNA]</scope>
    <source>
        <strain evidence="7">NZ13_MG1</strain>
    </source>
</reference>
<feature type="domain" description="ABC transporter" evidence="6">
    <location>
        <begin position="5"/>
        <end position="237"/>
    </location>
</feature>
<dbReference type="InterPro" id="IPR027417">
    <property type="entry name" value="P-loop_NTPase"/>
</dbReference>
<dbReference type="Proteomes" id="UP000244066">
    <property type="component" value="Unassembled WGS sequence"/>
</dbReference>
<name>A0A2R7Y9D8_9ARCH</name>
<dbReference type="Gene3D" id="3.40.50.300">
    <property type="entry name" value="P-loop containing nucleotide triphosphate hydrolases"/>
    <property type="match status" value="1"/>
</dbReference>
<evidence type="ECO:0000313" key="7">
    <source>
        <dbReference type="EMBL" id="PUA34150.1"/>
    </source>
</evidence>
<dbReference type="AlphaFoldDB" id="A0A2R7Y9D8"/>
<proteinExistence type="inferred from homology"/>
<dbReference type="PANTHER" id="PTHR43582:SF2">
    <property type="entry name" value="LINEARMYCIN RESISTANCE ATP-BINDING PROTEIN LNRL"/>
    <property type="match status" value="1"/>
</dbReference>
<dbReference type="NCBIfam" id="TIGR01188">
    <property type="entry name" value="drrA"/>
    <property type="match status" value="1"/>
</dbReference>
<gene>
    <name evidence="7" type="ORF">B9J98_01875</name>
</gene>
<keyword evidence="2" id="KW-0813">Transport</keyword>
<dbReference type="GO" id="GO:0043215">
    <property type="term" value="P:daunorubicin transport"/>
    <property type="evidence" value="ECO:0007669"/>
    <property type="project" value="InterPro"/>
</dbReference>
<dbReference type="GO" id="GO:1900753">
    <property type="term" value="P:doxorubicin transport"/>
    <property type="evidence" value="ECO:0007669"/>
    <property type="project" value="InterPro"/>
</dbReference>
<dbReference type="InterPro" id="IPR003439">
    <property type="entry name" value="ABC_transporter-like_ATP-bd"/>
</dbReference>
<dbReference type="EMBL" id="NDWU01000003">
    <property type="protein sequence ID" value="PUA34150.1"/>
    <property type="molecule type" value="Genomic_DNA"/>
</dbReference>
<dbReference type="GO" id="GO:0005886">
    <property type="term" value="C:plasma membrane"/>
    <property type="evidence" value="ECO:0007669"/>
    <property type="project" value="UniProtKB-SubCell"/>
</dbReference>
<dbReference type="InterPro" id="IPR017871">
    <property type="entry name" value="ABC_transporter-like_CS"/>
</dbReference>
<evidence type="ECO:0000256" key="3">
    <source>
        <dbReference type="ARBA" id="ARBA00022741"/>
    </source>
</evidence>
<dbReference type="GO" id="GO:0016887">
    <property type="term" value="F:ATP hydrolysis activity"/>
    <property type="evidence" value="ECO:0007669"/>
    <property type="project" value="InterPro"/>
</dbReference>
<dbReference type="Pfam" id="PF13732">
    <property type="entry name" value="DrrA1-3_C"/>
    <property type="match status" value="1"/>
</dbReference>
<accession>A0A2R7Y9D8</accession>
<keyword evidence="3" id="KW-0547">Nucleotide-binding</keyword>
<evidence type="ECO:0000256" key="1">
    <source>
        <dbReference type="ARBA" id="ARBA00004413"/>
    </source>
</evidence>
<organism evidence="7 8">
    <name type="scientific">Candidatus Terraquivivens tikiterensis</name>
    <dbReference type="NCBI Taxonomy" id="1980982"/>
    <lineage>
        <taxon>Archaea</taxon>
        <taxon>Nitrososphaerota</taxon>
        <taxon>Candidatus Wolframiiraptoraceae</taxon>
        <taxon>Candidatus Terraquivivens</taxon>
    </lineage>
</organism>
<protein>
    <submittedName>
        <fullName evidence="7">ABC transporter</fullName>
    </submittedName>
</protein>
<evidence type="ECO:0000256" key="5">
    <source>
        <dbReference type="ARBA" id="ARBA00049985"/>
    </source>
</evidence>
<dbReference type="PANTHER" id="PTHR43582">
    <property type="entry name" value="LINEARMYCIN RESISTANCE ATP-BINDING PROTEIN LNRL"/>
    <property type="match status" value="1"/>
</dbReference>
<evidence type="ECO:0000256" key="4">
    <source>
        <dbReference type="ARBA" id="ARBA00022840"/>
    </source>
</evidence>
<comment type="similarity">
    <text evidence="5">Belongs to the ABC transporter superfamily. Drug exporter-1 (DrugE1) (TC 3.A.1.105) family.</text>
</comment>
<evidence type="ECO:0000256" key="2">
    <source>
        <dbReference type="ARBA" id="ARBA00022448"/>
    </source>
</evidence>
<dbReference type="GO" id="GO:0005524">
    <property type="term" value="F:ATP binding"/>
    <property type="evidence" value="ECO:0007669"/>
    <property type="project" value="UniProtKB-KW"/>
</dbReference>
<dbReference type="PROSITE" id="PS00211">
    <property type="entry name" value="ABC_TRANSPORTER_1"/>
    <property type="match status" value="1"/>
</dbReference>
<dbReference type="InterPro" id="IPR005894">
    <property type="entry name" value="DrrA"/>
</dbReference>
<keyword evidence="4" id="KW-0067">ATP-binding</keyword>
<comment type="caution">
    <text evidence="7">The sequence shown here is derived from an EMBL/GenBank/DDBJ whole genome shotgun (WGS) entry which is preliminary data.</text>
</comment>
<evidence type="ECO:0000259" key="6">
    <source>
        <dbReference type="PROSITE" id="PS50893"/>
    </source>
</evidence>
<dbReference type="PROSITE" id="PS50893">
    <property type="entry name" value="ABC_TRANSPORTER_2"/>
    <property type="match status" value="1"/>
</dbReference>
<evidence type="ECO:0000313" key="8">
    <source>
        <dbReference type="Proteomes" id="UP000244066"/>
    </source>
</evidence>
<dbReference type="InterPro" id="IPR025302">
    <property type="entry name" value="DrrA1/2-like_C"/>
</dbReference>
<dbReference type="SMART" id="SM00382">
    <property type="entry name" value="AAA"/>
    <property type="match status" value="1"/>
</dbReference>
<dbReference type="SUPFAM" id="SSF52540">
    <property type="entry name" value="P-loop containing nucleoside triphosphate hydrolases"/>
    <property type="match status" value="1"/>
</dbReference>
<comment type="subcellular location">
    <subcellularLocation>
        <location evidence="1">Cell membrane</location>
        <topology evidence="1">Peripheral membrane protein</topology>
        <orientation evidence="1">Cytoplasmic side</orientation>
    </subcellularLocation>
</comment>
<sequence>MDFAVQVKNLVKVYDGKVKALDGVELDVEPGEVFALLGPNGAGKTTLIRILTTQLKPTAGEAYIFGLNVVRNGGKVRRLISYVPQEMSVWTDISGYENLLVYAKIFDVPSHERGKIIDEVLENMGLTHVKNDLVRTYSGGMIRRLEIACAMLTKPKIMFLDEPTIGLDPAARKVVWERLGVFKEEYGVTIFFTTHYMDEADLYADDIAIINQGKIVARGTSEDLKHSLGGEVISFTLEKAAIKPELFQELRKLVFVKDVLVENGSLNVFVDDAESTLSILMNFLKSEGLSVGKVSINKPTLDDVFLKHVGTRLEEKGRISDVTQMRYMIRRG</sequence>
<dbReference type="InterPro" id="IPR003593">
    <property type="entry name" value="AAA+_ATPase"/>
</dbReference>